<feature type="signal peptide" evidence="1">
    <location>
        <begin position="1"/>
        <end position="24"/>
    </location>
</feature>
<keyword evidence="1" id="KW-0732">Signal</keyword>
<feature type="chain" id="PRO_5020588580" evidence="1">
    <location>
        <begin position="25"/>
        <end position="101"/>
    </location>
</feature>
<name>A0A4R6XR27_9GAMM</name>
<evidence type="ECO:0000256" key="1">
    <source>
        <dbReference type="SAM" id="SignalP"/>
    </source>
</evidence>
<evidence type="ECO:0000313" key="3">
    <source>
        <dbReference type="Proteomes" id="UP000295724"/>
    </source>
</evidence>
<dbReference type="OrthoDB" id="9953335at2"/>
<comment type="caution">
    <text evidence="2">The sequence shown here is derived from an EMBL/GenBank/DDBJ whole genome shotgun (WGS) entry which is preliminary data.</text>
</comment>
<keyword evidence="3" id="KW-1185">Reference proteome</keyword>
<accession>A0A4R6XR27</accession>
<protein>
    <submittedName>
        <fullName evidence="2">Uncharacterized protein</fullName>
    </submittedName>
</protein>
<reference evidence="2 3" key="1">
    <citation type="submission" date="2019-03" db="EMBL/GenBank/DDBJ databases">
        <title>Genomic Encyclopedia of Type Strains, Phase IV (KMG-IV): sequencing the most valuable type-strain genomes for metagenomic binning, comparative biology and taxonomic classification.</title>
        <authorList>
            <person name="Goeker M."/>
        </authorList>
    </citation>
    <scope>NUCLEOTIDE SEQUENCE [LARGE SCALE GENOMIC DNA]</scope>
    <source>
        <strain evidence="2 3">DSM 25488</strain>
    </source>
</reference>
<evidence type="ECO:0000313" key="2">
    <source>
        <dbReference type="EMBL" id="TDR22312.1"/>
    </source>
</evidence>
<dbReference type="Proteomes" id="UP000295724">
    <property type="component" value="Unassembled WGS sequence"/>
</dbReference>
<organism evidence="2 3">
    <name type="scientific">Marinicella litoralis</name>
    <dbReference type="NCBI Taxonomy" id="644220"/>
    <lineage>
        <taxon>Bacteria</taxon>
        <taxon>Pseudomonadati</taxon>
        <taxon>Pseudomonadota</taxon>
        <taxon>Gammaproteobacteria</taxon>
        <taxon>Lysobacterales</taxon>
        <taxon>Marinicellaceae</taxon>
        <taxon>Marinicella</taxon>
    </lineage>
</organism>
<dbReference type="EMBL" id="SNZB01000002">
    <property type="protein sequence ID" value="TDR22312.1"/>
    <property type="molecule type" value="Genomic_DNA"/>
</dbReference>
<gene>
    <name evidence="2" type="ORF">C8D91_0791</name>
</gene>
<dbReference type="AlphaFoldDB" id="A0A4R6XR27"/>
<sequence>MNKSKTSILLFTLSLLLGSLTANAACTGCVYVGPIDDDIDHLATYSAVVRYTTWHTNEYGQSYSRVNFLTLTGTSMAYCQQQLSAVMNSPGTSVVQFCQKD</sequence>
<dbReference type="RefSeq" id="WP_099018965.1">
    <property type="nucleotide sequence ID" value="NZ_NIHB01000002.1"/>
</dbReference>
<proteinExistence type="predicted"/>